<dbReference type="FunFam" id="3.40.30.10:FF:000001">
    <property type="entry name" value="Thioredoxin"/>
    <property type="match status" value="1"/>
</dbReference>
<accession>A0A9P8Q5P6</accession>
<evidence type="ECO:0000259" key="5">
    <source>
        <dbReference type="PROSITE" id="PS51352"/>
    </source>
</evidence>
<evidence type="ECO:0000256" key="2">
    <source>
        <dbReference type="ARBA" id="ARBA00022982"/>
    </source>
</evidence>
<dbReference type="InterPro" id="IPR005746">
    <property type="entry name" value="Thioredoxin"/>
</dbReference>
<keyword evidence="4" id="KW-0676">Redox-active center</keyword>
<protein>
    <recommendedName>
        <fullName evidence="5">Thioredoxin domain-containing protein</fullName>
    </recommendedName>
</protein>
<evidence type="ECO:0000256" key="3">
    <source>
        <dbReference type="ARBA" id="ARBA00023157"/>
    </source>
</evidence>
<dbReference type="AlphaFoldDB" id="A0A9P8Q5P6"/>
<reference evidence="6" key="2">
    <citation type="submission" date="2021-01" db="EMBL/GenBank/DDBJ databases">
        <authorList>
            <person name="Schikora-Tamarit M.A."/>
        </authorList>
    </citation>
    <scope>NUCLEOTIDE SEQUENCE</scope>
    <source>
        <strain evidence="6">CBS2887</strain>
    </source>
</reference>
<gene>
    <name evidence="6" type="ORF">WICPIJ_005733</name>
</gene>
<sequence>MIGIRNVLQISTRGFPAATVFRTIPTGLRFLSSSPNSFITEVKSLDSFEELIKSPKLTLTDFYATWCGPCNAISPILEKLAEKYQEEVQFLKVDVDESTEIAQEYQVSAMPTFVFFKDGTPIGKIVGANPQHIQQALEQYK</sequence>
<dbReference type="InterPro" id="IPR017937">
    <property type="entry name" value="Thioredoxin_CS"/>
</dbReference>
<proteinExistence type="predicted"/>
<name>A0A9P8Q5P6_WICPI</name>
<organism evidence="6 7">
    <name type="scientific">Wickerhamomyces pijperi</name>
    <name type="common">Yeast</name>
    <name type="synonym">Pichia pijperi</name>
    <dbReference type="NCBI Taxonomy" id="599730"/>
    <lineage>
        <taxon>Eukaryota</taxon>
        <taxon>Fungi</taxon>
        <taxon>Dikarya</taxon>
        <taxon>Ascomycota</taxon>
        <taxon>Saccharomycotina</taxon>
        <taxon>Saccharomycetes</taxon>
        <taxon>Phaffomycetales</taxon>
        <taxon>Wickerhamomycetaceae</taxon>
        <taxon>Wickerhamomyces</taxon>
    </lineage>
</organism>
<feature type="domain" description="Thioredoxin" evidence="5">
    <location>
        <begin position="9"/>
        <end position="141"/>
    </location>
</feature>
<dbReference type="CDD" id="cd02947">
    <property type="entry name" value="TRX_family"/>
    <property type="match status" value="1"/>
</dbReference>
<comment type="caution">
    <text evidence="6">The sequence shown here is derived from an EMBL/GenBank/DDBJ whole genome shotgun (WGS) entry which is preliminary data.</text>
</comment>
<dbReference type="Proteomes" id="UP000774326">
    <property type="component" value="Unassembled WGS sequence"/>
</dbReference>
<dbReference type="InterPro" id="IPR013766">
    <property type="entry name" value="Thioredoxin_domain"/>
</dbReference>
<dbReference type="InterPro" id="IPR036249">
    <property type="entry name" value="Thioredoxin-like_sf"/>
</dbReference>
<evidence type="ECO:0000256" key="1">
    <source>
        <dbReference type="ARBA" id="ARBA00022448"/>
    </source>
</evidence>
<keyword evidence="7" id="KW-1185">Reference proteome</keyword>
<dbReference type="NCBIfam" id="TIGR01068">
    <property type="entry name" value="thioredoxin"/>
    <property type="match status" value="1"/>
</dbReference>
<dbReference type="PROSITE" id="PS51352">
    <property type="entry name" value="THIOREDOXIN_2"/>
    <property type="match status" value="1"/>
</dbReference>
<dbReference type="SUPFAM" id="SSF52833">
    <property type="entry name" value="Thioredoxin-like"/>
    <property type="match status" value="1"/>
</dbReference>
<keyword evidence="3" id="KW-1015">Disulfide bond</keyword>
<dbReference type="EMBL" id="JAEUBG010003196">
    <property type="protein sequence ID" value="KAH3683264.1"/>
    <property type="molecule type" value="Genomic_DNA"/>
</dbReference>
<dbReference type="Gene3D" id="3.40.30.10">
    <property type="entry name" value="Glutaredoxin"/>
    <property type="match status" value="1"/>
</dbReference>
<dbReference type="OrthoDB" id="10263751at2759"/>
<keyword evidence="1" id="KW-0813">Transport</keyword>
<dbReference type="PRINTS" id="PR00421">
    <property type="entry name" value="THIOREDOXIN"/>
</dbReference>
<dbReference type="PANTHER" id="PTHR46115">
    <property type="entry name" value="THIOREDOXIN-LIKE PROTEIN 1"/>
    <property type="match status" value="1"/>
</dbReference>
<evidence type="ECO:0000313" key="6">
    <source>
        <dbReference type="EMBL" id="KAH3683264.1"/>
    </source>
</evidence>
<dbReference type="Pfam" id="PF00085">
    <property type="entry name" value="Thioredoxin"/>
    <property type="match status" value="1"/>
</dbReference>
<reference evidence="6" key="1">
    <citation type="journal article" date="2021" name="Open Biol.">
        <title>Shared evolutionary footprints suggest mitochondrial oxidative damage underlies multiple complex I losses in fungi.</title>
        <authorList>
            <person name="Schikora-Tamarit M.A."/>
            <person name="Marcet-Houben M."/>
            <person name="Nosek J."/>
            <person name="Gabaldon T."/>
        </authorList>
    </citation>
    <scope>NUCLEOTIDE SEQUENCE</scope>
    <source>
        <strain evidence="6">CBS2887</strain>
    </source>
</reference>
<dbReference type="GO" id="GO:0015035">
    <property type="term" value="F:protein-disulfide reductase activity"/>
    <property type="evidence" value="ECO:0007669"/>
    <property type="project" value="InterPro"/>
</dbReference>
<evidence type="ECO:0000256" key="4">
    <source>
        <dbReference type="ARBA" id="ARBA00023284"/>
    </source>
</evidence>
<evidence type="ECO:0000313" key="7">
    <source>
        <dbReference type="Proteomes" id="UP000774326"/>
    </source>
</evidence>
<keyword evidence="2" id="KW-0249">Electron transport</keyword>
<dbReference type="PROSITE" id="PS00194">
    <property type="entry name" value="THIOREDOXIN_1"/>
    <property type="match status" value="1"/>
</dbReference>